<comment type="caution">
    <text evidence="1">The sequence shown here is derived from an EMBL/GenBank/DDBJ whole genome shotgun (WGS) entry which is preliminary data.</text>
</comment>
<proteinExistence type="predicted"/>
<name>A0ACB5S6H8_9PEZI</name>
<keyword evidence="1" id="KW-0548">Nucleotidyltransferase</keyword>
<accession>A0ACB5S6H8</accession>
<evidence type="ECO:0000313" key="1">
    <source>
        <dbReference type="EMBL" id="GME28363.1"/>
    </source>
</evidence>
<sequence>MKRKRRASAHQGRDCDAGPARPPPVTHPVLQRFYPQVLPLRQFLLSKLARASTRKRRRIAQLGLAREPTAAPGAVAHDDLRRLLDDTWVGCAQQAAPAALADLQNDLKIFSQQLPSSSSASDVCPELQSEIVDFIIRSLFRKHPGQHRPPHVLCYGFERASCPDHRALQPEAPPSLSGILPRYTNGHVETVKGPVWSALLVTLGHGGDRIMIELLMNCGVFASLDGPSGTCYQLSDVLNRLSDHTSLKQTVHILKYIFPRQFGLHNVFTSKTDYRETSQPFKDYTLQRLKFV</sequence>
<keyword evidence="1" id="KW-0808">Transferase</keyword>
<evidence type="ECO:0000313" key="2">
    <source>
        <dbReference type="Proteomes" id="UP001165186"/>
    </source>
</evidence>
<keyword evidence="2" id="KW-1185">Reference proteome</keyword>
<organism evidence="1 2">
    <name type="scientific">Neofusicoccum parvum</name>
    <dbReference type="NCBI Taxonomy" id="310453"/>
    <lineage>
        <taxon>Eukaryota</taxon>
        <taxon>Fungi</taxon>
        <taxon>Dikarya</taxon>
        <taxon>Ascomycota</taxon>
        <taxon>Pezizomycotina</taxon>
        <taxon>Dothideomycetes</taxon>
        <taxon>Dothideomycetes incertae sedis</taxon>
        <taxon>Botryosphaeriales</taxon>
        <taxon>Botryosphaeriaceae</taxon>
        <taxon>Neofusicoccum</taxon>
    </lineage>
</organism>
<gene>
    <name evidence="1" type="primary">g8665</name>
    <name evidence="1" type="ORF">NpPPO83_00008665</name>
</gene>
<dbReference type="Proteomes" id="UP001165186">
    <property type="component" value="Unassembled WGS sequence"/>
</dbReference>
<keyword evidence="1" id="KW-0695">RNA-directed DNA polymerase</keyword>
<reference evidence="1" key="1">
    <citation type="submission" date="2024-09" db="EMBL/GenBank/DDBJ databases">
        <title>Draft Genome Sequences of Neofusicoccum parvum.</title>
        <authorList>
            <person name="Ashida A."/>
            <person name="Camagna M."/>
            <person name="Tanaka A."/>
            <person name="Takemoto D."/>
        </authorList>
    </citation>
    <scope>NUCLEOTIDE SEQUENCE</scope>
    <source>
        <strain evidence="1">PPO83</strain>
    </source>
</reference>
<dbReference type="EMBL" id="BSXG01000047">
    <property type="protein sequence ID" value="GME28363.1"/>
    <property type="molecule type" value="Genomic_DNA"/>
</dbReference>
<protein>
    <submittedName>
        <fullName evidence="1">Telomerase reverse transcriptase</fullName>
    </submittedName>
</protein>